<organism evidence="1 2">
    <name type="scientific">Podarcis lilfordi</name>
    <name type="common">Lilford's wall lizard</name>
    <dbReference type="NCBI Taxonomy" id="74358"/>
    <lineage>
        <taxon>Eukaryota</taxon>
        <taxon>Metazoa</taxon>
        <taxon>Chordata</taxon>
        <taxon>Craniata</taxon>
        <taxon>Vertebrata</taxon>
        <taxon>Euteleostomi</taxon>
        <taxon>Lepidosauria</taxon>
        <taxon>Squamata</taxon>
        <taxon>Bifurcata</taxon>
        <taxon>Unidentata</taxon>
        <taxon>Episquamata</taxon>
        <taxon>Laterata</taxon>
        <taxon>Lacertibaenia</taxon>
        <taxon>Lacertidae</taxon>
        <taxon>Podarcis</taxon>
    </lineage>
</organism>
<name>A0AA35NWD1_9SAUR</name>
<proteinExistence type="predicted"/>
<protein>
    <submittedName>
        <fullName evidence="1">Uncharacterized protein</fullName>
    </submittedName>
</protein>
<dbReference type="Proteomes" id="UP001178461">
    <property type="component" value="Chromosome 2"/>
</dbReference>
<gene>
    <name evidence="1" type="ORF">PODLI_1B020648</name>
</gene>
<evidence type="ECO:0000313" key="2">
    <source>
        <dbReference type="Proteomes" id="UP001178461"/>
    </source>
</evidence>
<accession>A0AA35NWD1</accession>
<dbReference type="AlphaFoldDB" id="A0AA35NWD1"/>
<keyword evidence="2" id="KW-1185">Reference proteome</keyword>
<evidence type="ECO:0000313" key="1">
    <source>
        <dbReference type="EMBL" id="CAI5766224.1"/>
    </source>
</evidence>
<sequence>MCSEKVLAGTGEAGKASLSWACSHLTEIGSFQRNPTASQQESLGVVVEIAVLPLPDAKDIVVFWKC</sequence>
<dbReference type="EMBL" id="OX395127">
    <property type="protein sequence ID" value="CAI5766224.1"/>
    <property type="molecule type" value="Genomic_DNA"/>
</dbReference>
<reference evidence="1" key="1">
    <citation type="submission" date="2022-12" db="EMBL/GenBank/DDBJ databases">
        <authorList>
            <person name="Alioto T."/>
            <person name="Alioto T."/>
            <person name="Gomez Garrido J."/>
        </authorList>
    </citation>
    <scope>NUCLEOTIDE SEQUENCE</scope>
</reference>